<comment type="catalytic activity">
    <reaction evidence="6">
        <text>DNA(n) + a 2'-deoxyribonucleoside 5'-triphosphate = DNA(n+1) + diphosphate</text>
        <dbReference type="Rhea" id="RHEA:22508"/>
        <dbReference type="Rhea" id="RHEA-COMP:17339"/>
        <dbReference type="Rhea" id="RHEA-COMP:17340"/>
        <dbReference type="ChEBI" id="CHEBI:33019"/>
        <dbReference type="ChEBI" id="CHEBI:61560"/>
        <dbReference type="ChEBI" id="CHEBI:173112"/>
        <dbReference type="EC" id="2.7.7.7"/>
    </reaction>
</comment>
<accession>A0ABR4TAW6</accession>
<dbReference type="PANTHER" id="PTHR32294:SF0">
    <property type="entry name" value="DNA POLYMERASE III SUBUNIT ALPHA"/>
    <property type="match status" value="1"/>
</dbReference>
<dbReference type="Gene3D" id="3.20.20.140">
    <property type="entry name" value="Metal-dependent hydrolases"/>
    <property type="match status" value="1"/>
</dbReference>
<dbReference type="InterPro" id="IPR003141">
    <property type="entry name" value="Pol/His_phosphatase_N"/>
</dbReference>
<protein>
    <recommendedName>
        <fullName evidence="1">DNA-directed DNA polymerase</fullName>
        <ecNumber evidence="1">2.7.7.7</ecNumber>
    </recommendedName>
</protein>
<dbReference type="EC" id="2.7.7.7" evidence="1"/>
<keyword evidence="4" id="KW-0235">DNA replication</keyword>
<evidence type="ECO:0000256" key="3">
    <source>
        <dbReference type="ARBA" id="ARBA00022695"/>
    </source>
</evidence>
<dbReference type="PANTHER" id="PTHR32294">
    <property type="entry name" value="DNA POLYMERASE III SUBUNIT ALPHA"/>
    <property type="match status" value="1"/>
</dbReference>
<evidence type="ECO:0000256" key="4">
    <source>
        <dbReference type="ARBA" id="ARBA00022705"/>
    </source>
</evidence>
<evidence type="ECO:0000256" key="1">
    <source>
        <dbReference type="ARBA" id="ARBA00012417"/>
    </source>
</evidence>
<dbReference type="Pfam" id="PF02811">
    <property type="entry name" value="PHP"/>
    <property type="match status" value="1"/>
</dbReference>
<evidence type="ECO:0000256" key="6">
    <source>
        <dbReference type="ARBA" id="ARBA00049244"/>
    </source>
</evidence>
<dbReference type="InterPro" id="IPR011708">
    <property type="entry name" value="DNA_pol3_alpha_NTPase_dom"/>
</dbReference>
<dbReference type="RefSeq" id="WP_039230596.1">
    <property type="nucleotide sequence ID" value="NZ_CM003349.1"/>
</dbReference>
<organism evidence="8 9">
    <name type="scientific">Clostridium haemolyticum NCTC 9693</name>
    <dbReference type="NCBI Taxonomy" id="1443114"/>
    <lineage>
        <taxon>Bacteria</taxon>
        <taxon>Bacillati</taxon>
        <taxon>Bacillota</taxon>
        <taxon>Clostridia</taxon>
        <taxon>Eubacteriales</taxon>
        <taxon>Clostridiaceae</taxon>
        <taxon>Clostridium</taxon>
    </lineage>
</organism>
<dbReference type="Gene3D" id="1.10.150.870">
    <property type="match status" value="1"/>
</dbReference>
<evidence type="ECO:0000313" key="8">
    <source>
        <dbReference type="EMBL" id="KEI14078.1"/>
    </source>
</evidence>
<dbReference type="InterPro" id="IPR029460">
    <property type="entry name" value="DNAPol_HHH"/>
</dbReference>
<keyword evidence="8" id="KW-0614">Plasmid</keyword>
<dbReference type="Proteomes" id="UP000027937">
    <property type="component" value="Plasmid p1Ch9693"/>
</dbReference>
<feature type="domain" description="Polymerase/histidinol phosphatase N-terminal" evidence="7">
    <location>
        <begin position="4"/>
        <end position="74"/>
    </location>
</feature>
<dbReference type="SUPFAM" id="SSF89550">
    <property type="entry name" value="PHP domain-like"/>
    <property type="match status" value="1"/>
</dbReference>
<evidence type="ECO:0000256" key="5">
    <source>
        <dbReference type="ARBA" id="ARBA00022932"/>
    </source>
</evidence>
<evidence type="ECO:0000259" key="7">
    <source>
        <dbReference type="SMART" id="SM00481"/>
    </source>
</evidence>
<proteinExistence type="predicted"/>
<dbReference type="Pfam" id="PF17657">
    <property type="entry name" value="DNA_pol3_finger"/>
    <property type="match status" value="1"/>
</dbReference>
<keyword evidence="3" id="KW-0548">Nucleotidyltransferase</keyword>
<geneLocation type="plasmid" evidence="8 9">
    <name>p1Ch9693</name>
</geneLocation>
<dbReference type="InterPro" id="IPR040982">
    <property type="entry name" value="DNA_pol3_finger"/>
</dbReference>
<dbReference type="Pfam" id="PF07733">
    <property type="entry name" value="DNA_pol3_alpha"/>
    <property type="match status" value="1"/>
</dbReference>
<dbReference type="SMART" id="SM00481">
    <property type="entry name" value="POLIIIAc"/>
    <property type="match status" value="1"/>
</dbReference>
<dbReference type="InterPro" id="IPR016195">
    <property type="entry name" value="Pol/histidinol_Pase-like"/>
</dbReference>
<evidence type="ECO:0000313" key="9">
    <source>
        <dbReference type="Proteomes" id="UP000027937"/>
    </source>
</evidence>
<reference evidence="9" key="1">
    <citation type="journal article" date="2014" name="PLoS ONE">
        <title>Plasmidome interchange between Clostridium botulinum, Clostridium novyi and Clostridium haemolyticum converts strains of independent lineages into distinctly different pathogens.</title>
        <authorList>
            <person name="Skarin H."/>
            <person name="Segerman B."/>
        </authorList>
    </citation>
    <scope>NUCLEOTIDE SEQUENCE [LARGE SCALE GENOMIC DNA]</scope>
    <source>
        <strain evidence="9">NCTC 9693</strain>
    </source>
</reference>
<keyword evidence="9" id="KW-1185">Reference proteome</keyword>
<dbReference type="EMBL" id="JENX01000125">
    <property type="protein sequence ID" value="KEI14078.1"/>
    <property type="molecule type" value="Genomic_DNA"/>
</dbReference>
<dbReference type="InterPro" id="IPR004805">
    <property type="entry name" value="DnaE2/DnaE/PolC"/>
</dbReference>
<sequence length="1032" mass="120949">MRYNNYHKHTHYSNLRTIDVITKPIDYIKRAKELGHNTYFTTEHGWGGNVLEAYTLCKENNLKMIFGVEAYYVDNRLEKDRSNNHIILIALNRDGFKDINRIISEANLSGYYYKPRIDKELILSLNPKNVIVTTACIAGRLFKTKDYEEKFVIPLLNHFKDHFYLEVQSHKQQSEYNKQILELKFKYNLSLMHANDSHYIYSRDAKYRDMFLKAKGIIYEDEGGFILDYPNYDEIVKRYEKQGVLNKEQIQESLNNTLIFDKCEDLKFDKEIKIPKVHKDKDSNKLLKTIISNEWKKERNNICRDKWNEYEKAIKEEVDIVQKTNMEDYFILDYEIVKKAVDEYKAVLTRTGRGSAPSFYINKLLGFTNIDRVSAPITLYPTRFMSTTRILQTRSLPDIDLNWANIEPVIKASKDILGEDGVYFMIAYKPLQNSSAFRLWCKSKGFNINEYNEIAKNLDDYIEDEKWGKIIEESKIFRGVIESVAPSPCSFLLLDKPISEEIGLIKVGNQICCCLDGYNCDQYKYLKNDYLTVSVWSIISKVYEMIREPIDTIQQLENKVDDRVWNLYKLGLTATLNQADSNYATPLIKKYSPKSIAEISAWVASIRPGFASLMSNFLERKPYTTGVKELDNLLQDSYHYMMYQESIMKYLVWLGIAEDETYGIIKKIAKKKFKEKELEALKEKLLKGWIKNVGEKEGFENTWQVVNDASKYSFNASHSLSVGIDSLYGAYLKANYPLEYYTVVLNMYEGDTEETSKIVDELNYFNITILSPKFRYSKSEYMCDKEQNSIYKGLSSIKYISKQVADELFELRNEKYNNFIEVLSDLNTKTSINSRQLDILIKLNYFSEFGKSKKLLKITELADNLLNKKQIKKEKLNELSLTEDIVRKYAQKETEKLFKDIDINSLIKEIMQGIKNQSISIKDQLQAEIEYLGYPKTIIPKSSDNFFYVTELKIFKNKRSITYYPVLYSVKNGNIIQKKLKDFRLFSENPFKEGCIIQVVQESKEPKRKMVDGHWVKSDTEFNEIIEAWEVY</sequence>
<gene>
    <name evidence="8" type="ORF">Z960_p0081</name>
</gene>
<keyword evidence="2" id="KW-0808">Transferase</keyword>
<keyword evidence="5" id="KW-0239">DNA-directed DNA polymerase</keyword>
<comment type="caution">
    <text evidence="8">The sequence shown here is derived from an EMBL/GenBank/DDBJ whole genome shotgun (WGS) entry which is preliminary data.</text>
</comment>
<name>A0ABR4TAW6_CLOHA</name>
<evidence type="ECO:0000256" key="2">
    <source>
        <dbReference type="ARBA" id="ARBA00022679"/>
    </source>
</evidence>
<dbReference type="InterPro" id="IPR004013">
    <property type="entry name" value="PHP_dom"/>
</dbReference>
<dbReference type="Pfam" id="PF14579">
    <property type="entry name" value="HHH_6"/>
    <property type="match status" value="1"/>
</dbReference>